<evidence type="ECO:0000313" key="3">
    <source>
        <dbReference type="Proteomes" id="UP000282613"/>
    </source>
</evidence>
<keyword evidence="1" id="KW-0472">Membrane</keyword>
<keyword evidence="3" id="KW-1185">Reference proteome</keyword>
<gene>
    <name evidence="2" type="ORF">TASK_LOCUS8088</name>
</gene>
<dbReference type="EMBL" id="UYRS01018726">
    <property type="protein sequence ID" value="VDK39556.1"/>
    <property type="molecule type" value="Genomic_DNA"/>
</dbReference>
<sequence>MDNASQELALKKDKYTDLNRKFAFTVCIIVIAYSTVMIILILNHFRKNSRLLRGFPVNKKQCQGAGSVLSNEFVRLNFVLLLSLLEHDPFPGGRTPSSEVSDTSAVFNAAISGILRQTMRGKSLPRSVEFFRRCLQLLETDSVIGMDEIAAQDMAGIERRLAQLEAADEQLQLMTNSPKRRKSRLHHTY</sequence>
<dbReference type="OrthoDB" id="6256885at2759"/>
<evidence type="ECO:0000256" key="1">
    <source>
        <dbReference type="SAM" id="Phobius"/>
    </source>
</evidence>
<dbReference type="Proteomes" id="UP000282613">
    <property type="component" value="Unassembled WGS sequence"/>
</dbReference>
<organism evidence="4">
    <name type="scientific">Taenia asiatica</name>
    <name type="common">Asian tapeworm</name>
    <dbReference type="NCBI Taxonomy" id="60517"/>
    <lineage>
        <taxon>Eukaryota</taxon>
        <taxon>Metazoa</taxon>
        <taxon>Spiralia</taxon>
        <taxon>Lophotrochozoa</taxon>
        <taxon>Platyhelminthes</taxon>
        <taxon>Cestoda</taxon>
        <taxon>Eucestoda</taxon>
        <taxon>Cyclophyllidea</taxon>
        <taxon>Taeniidae</taxon>
        <taxon>Taenia</taxon>
    </lineage>
</organism>
<reference evidence="2 3" key="2">
    <citation type="submission" date="2018-11" db="EMBL/GenBank/DDBJ databases">
        <authorList>
            <consortium name="Pathogen Informatics"/>
        </authorList>
    </citation>
    <scope>NUCLEOTIDE SEQUENCE [LARGE SCALE GENOMIC DNA]</scope>
</reference>
<reference evidence="4" key="1">
    <citation type="submission" date="2017-02" db="UniProtKB">
        <authorList>
            <consortium name="WormBaseParasite"/>
        </authorList>
    </citation>
    <scope>IDENTIFICATION</scope>
</reference>
<accession>A0A0R3WBQ7</accession>
<keyword evidence="1" id="KW-0812">Transmembrane</keyword>
<evidence type="ECO:0000313" key="4">
    <source>
        <dbReference type="WBParaSite" id="TASK_0000808701-mRNA-1"/>
    </source>
</evidence>
<protein>
    <submittedName>
        <fullName evidence="2 4">Uncharacterized protein</fullName>
    </submittedName>
</protein>
<evidence type="ECO:0000313" key="2">
    <source>
        <dbReference type="EMBL" id="VDK39556.1"/>
    </source>
</evidence>
<feature type="transmembrane region" description="Helical" evidence="1">
    <location>
        <begin position="22"/>
        <end position="43"/>
    </location>
</feature>
<dbReference type="WBParaSite" id="TASK_0000808701-mRNA-1">
    <property type="protein sequence ID" value="TASK_0000808701-mRNA-1"/>
    <property type="gene ID" value="TASK_0000808701"/>
</dbReference>
<dbReference type="AlphaFoldDB" id="A0A0R3WBQ7"/>
<keyword evidence="1" id="KW-1133">Transmembrane helix</keyword>
<name>A0A0R3WBQ7_TAEAS</name>
<proteinExistence type="predicted"/>